<gene>
    <name evidence="13" type="ORF">Cflav_PD0218</name>
</gene>
<evidence type="ECO:0000256" key="7">
    <source>
        <dbReference type="ARBA" id="ARBA00022840"/>
    </source>
</evidence>
<dbReference type="GO" id="GO:0046983">
    <property type="term" value="F:protein dimerization activity"/>
    <property type="evidence" value="ECO:0007669"/>
    <property type="project" value="InterPro"/>
</dbReference>
<evidence type="ECO:0000256" key="2">
    <source>
        <dbReference type="ARBA" id="ARBA00012438"/>
    </source>
</evidence>
<feature type="transmembrane region" description="Helical" evidence="10">
    <location>
        <begin position="263"/>
        <end position="284"/>
    </location>
</feature>
<sequence>MRGCILFVLGEKRCPVKIIPRMLSSKNKFFPQHLLLDRTIACQVWIWRRRLGAITVLAFWLALIFPCHGEASEAVKTVALAAADPDDSRTNGLGDWIWTEKRLDRQTCQLWKSFEVPKDAVVVHAGLRMTVDNEYTLFLDGRELGRGSEWRELFDYDLTPLISPGRHTIAVKAYNSSSYAGMIFGLRIDLNDGKTIEVKSDQSWRIVPEGQKGWENASRPRDTWTPATVMASLGKEPWWVKPENMNAMPTLYPVRTYFWQTGWFQVTLLIICGVVISFSLRLMAQLALHKKERLLLQRERARIARDIHDDLGSRITQLVLHGEVAQSELPSESDMRGQLDRICQEARNVLSTLDEILWAVNPRRDSLNEFSSYVCAYAEEFLKPTSIQCLFDVDSEASALTLGLPLRRALLMGIKEALNNSVKYSGASELVFQIKCHGKNLMVAVQDNGKGFNLKAIRPGGTGLLNIVQRMQEQGGSCVITSQPGKGCRVEFMLTSKSARYRPLYWLLKPNRVPAQPDPNQNANEASQTNASI</sequence>
<dbReference type="EMBL" id="ABOX02000080">
    <property type="protein sequence ID" value="EEF57211.1"/>
    <property type="molecule type" value="Genomic_DNA"/>
</dbReference>
<dbReference type="AlphaFoldDB" id="B9XSH9"/>
<evidence type="ECO:0000256" key="9">
    <source>
        <dbReference type="SAM" id="MobiDB-lite"/>
    </source>
</evidence>
<dbReference type="InterPro" id="IPR050482">
    <property type="entry name" value="Sensor_HK_TwoCompSys"/>
</dbReference>
<dbReference type="SUPFAM" id="SSF55874">
    <property type="entry name" value="ATPase domain of HSP90 chaperone/DNA topoisomerase II/histidine kinase"/>
    <property type="match status" value="1"/>
</dbReference>
<evidence type="ECO:0000256" key="6">
    <source>
        <dbReference type="ARBA" id="ARBA00022777"/>
    </source>
</evidence>
<comment type="caution">
    <text evidence="13">The sequence shown here is derived from an EMBL/GenBank/DDBJ whole genome shotgun (WGS) entry which is preliminary data.</text>
</comment>
<accession>B9XSH9</accession>
<comment type="catalytic activity">
    <reaction evidence="1">
        <text>ATP + protein L-histidine = ADP + protein N-phospho-L-histidine.</text>
        <dbReference type="EC" id="2.7.13.3"/>
    </reaction>
</comment>
<proteinExistence type="predicted"/>
<dbReference type="STRING" id="320771.Cflav_PD0218"/>
<keyword evidence="6 13" id="KW-0418">Kinase</keyword>
<keyword evidence="5" id="KW-0547">Nucleotide-binding</keyword>
<dbReference type="EC" id="2.7.13.3" evidence="2"/>
<keyword evidence="4" id="KW-0808">Transferase</keyword>
<dbReference type="Pfam" id="PF07730">
    <property type="entry name" value="HisKA_3"/>
    <property type="match status" value="1"/>
</dbReference>
<keyword evidence="8" id="KW-0902">Two-component regulatory system</keyword>
<evidence type="ECO:0000256" key="8">
    <source>
        <dbReference type="ARBA" id="ARBA00023012"/>
    </source>
</evidence>
<evidence type="ECO:0000256" key="1">
    <source>
        <dbReference type="ARBA" id="ARBA00000085"/>
    </source>
</evidence>
<dbReference type="Gene3D" id="1.20.5.1930">
    <property type="match status" value="1"/>
</dbReference>
<dbReference type="GO" id="GO:0005524">
    <property type="term" value="F:ATP binding"/>
    <property type="evidence" value="ECO:0007669"/>
    <property type="project" value="UniProtKB-KW"/>
</dbReference>
<keyword evidence="10" id="KW-0812">Transmembrane</keyword>
<dbReference type="PANTHER" id="PTHR24421:SF10">
    <property type="entry name" value="NITRATE_NITRITE SENSOR PROTEIN NARQ"/>
    <property type="match status" value="1"/>
</dbReference>
<evidence type="ECO:0000259" key="11">
    <source>
        <dbReference type="Pfam" id="PF02518"/>
    </source>
</evidence>
<dbReference type="GO" id="GO:0000155">
    <property type="term" value="F:phosphorelay sensor kinase activity"/>
    <property type="evidence" value="ECO:0007669"/>
    <property type="project" value="InterPro"/>
</dbReference>
<organism evidence="13 14">
    <name type="scientific">Pedosphaera parvula (strain Ellin514)</name>
    <dbReference type="NCBI Taxonomy" id="320771"/>
    <lineage>
        <taxon>Bacteria</taxon>
        <taxon>Pseudomonadati</taxon>
        <taxon>Verrucomicrobiota</taxon>
        <taxon>Pedosphaerae</taxon>
        <taxon>Pedosphaerales</taxon>
        <taxon>Pedosphaeraceae</taxon>
        <taxon>Pedosphaera</taxon>
    </lineage>
</organism>
<evidence type="ECO:0000256" key="3">
    <source>
        <dbReference type="ARBA" id="ARBA00022553"/>
    </source>
</evidence>
<evidence type="ECO:0000259" key="12">
    <source>
        <dbReference type="Pfam" id="PF07730"/>
    </source>
</evidence>
<feature type="domain" description="Signal transduction histidine kinase subgroup 3 dimerisation and phosphoacceptor" evidence="12">
    <location>
        <begin position="299"/>
        <end position="363"/>
    </location>
</feature>
<evidence type="ECO:0000313" key="13">
    <source>
        <dbReference type="EMBL" id="EEF57211.1"/>
    </source>
</evidence>
<dbReference type="CDD" id="cd16917">
    <property type="entry name" value="HATPase_UhpB-NarQ-NarX-like"/>
    <property type="match status" value="1"/>
</dbReference>
<feature type="compositionally biased region" description="Polar residues" evidence="9">
    <location>
        <begin position="518"/>
        <end position="533"/>
    </location>
</feature>
<dbReference type="PANTHER" id="PTHR24421">
    <property type="entry name" value="NITRATE/NITRITE SENSOR PROTEIN NARX-RELATED"/>
    <property type="match status" value="1"/>
</dbReference>
<dbReference type="InterPro" id="IPR008979">
    <property type="entry name" value="Galactose-bd-like_sf"/>
</dbReference>
<dbReference type="InterPro" id="IPR036890">
    <property type="entry name" value="HATPase_C_sf"/>
</dbReference>
<dbReference type="SUPFAM" id="SSF49785">
    <property type="entry name" value="Galactose-binding domain-like"/>
    <property type="match status" value="1"/>
</dbReference>
<dbReference type="InterPro" id="IPR003594">
    <property type="entry name" value="HATPase_dom"/>
</dbReference>
<reference evidence="13 14" key="1">
    <citation type="journal article" date="2011" name="J. Bacteriol.">
        <title>Genome sequence of 'Pedosphaera parvula' Ellin514, an aerobic Verrucomicrobial isolate from pasture soil.</title>
        <authorList>
            <person name="Kant R."/>
            <person name="van Passel M.W."/>
            <person name="Sangwan P."/>
            <person name="Palva A."/>
            <person name="Lucas S."/>
            <person name="Copeland A."/>
            <person name="Lapidus A."/>
            <person name="Glavina Del Rio T."/>
            <person name="Dalin E."/>
            <person name="Tice H."/>
            <person name="Bruce D."/>
            <person name="Goodwin L."/>
            <person name="Pitluck S."/>
            <person name="Chertkov O."/>
            <person name="Larimer F.W."/>
            <person name="Land M.L."/>
            <person name="Hauser L."/>
            <person name="Brettin T.S."/>
            <person name="Detter J.C."/>
            <person name="Han S."/>
            <person name="de Vos W.M."/>
            <person name="Janssen P.H."/>
            <person name="Smidt H."/>
        </authorList>
    </citation>
    <scope>NUCLEOTIDE SEQUENCE [LARGE SCALE GENOMIC DNA]</scope>
    <source>
        <strain evidence="13 14">Ellin514</strain>
    </source>
</reference>
<keyword evidence="14" id="KW-1185">Reference proteome</keyword>
<keyword evidence="3" id="KW-0597">Phosphoprotein</keyword>
<dbReference type="Pfam" id="PF02518">
    <property type="entry name" value="HATPase_c"/>
    <property type="match status" value="1"/>
</dbReference>
<keyword evidence="10" id="KW-0472">Membrane</keyword>
<evidence type="ECO:0000313" key="14">
    <source>
        <dbReference type="Proteomes" id="UP000003688"/>
    </source>
</evidence>
<dbReference type="InterPro" id="IPR011712">
    <property type="entry name" value="Sig_transdc_His_kin_sub3_dim/P"/>
</dbReference>
<keyword evidence="10" id="KW-1133">Transmembrane helix</keyword>
<feature type="region of interest" description="Disordered" evidence="9">
    <location>
        <begin position="512"/>
        <end position="533"/>
    </location>
</feature>
<dbReference type="Gene3D" id="2.60.120.260">
    <property type="entry name" value="Galactose-binding domain-like"/>
    <property type="match status" value="1"/>
</dbReference>
<evidence type="ECO:0000256" key="10">
    <source>
        <dbReference type="SAM" id="Phobius"/>
    </source>
</evidence>
<dbReference type="Gene3D" id="3.30.565.10">
    <property type="entry name" value="Histidine kinase-like ATPase, C-terminal domain"/>
    <property type="match status" value="1"/>
</dbReference>
<evidence type="ECO:0000256" key="4">
    <source>
        <dbReference type="ARBA" id="ARBA00022679"/>
    </source>
</evidence>
<dbReference type="Proteomes" id="UP000003688">
    <property type="component" value="Unassembled WGS sequence"/>
</dbReference>
<evidence type="ECO:0000256" key="5">
    <source>
        <dbReference type="ARBA" id="ARBA00022741"/>
    </source>
</evidence>
<protein>
    <recommendedName>
        <fullName evidence="2">histidine kinase</fullName>
        <ecNumber evidence="2">2.7.13.3</ecNumber>
    </recommendedName>
</protein>
<feature type="domain" description="Histidine kinase/HSP90-like ATPase" evidence="11">
    <location>
        <begin position="411"/>
        <end position="494"/>
    </location>
</feature>
<name>B9XSH9_PEDPL</name>
<keyword evidence="7" id="KW-0067">ATP-binding</keyword>
<dbReference type="GO" id="GO:0016020">
    <property type="term" value="C:membrane"/>
    <property type="evidence" value="ECO:0007669"/>
    <property type="project" value="InterPro"/>
</dbReference>